<keyword evidence="1" id="KW-0472">Membrane</keyword>
<dbReference type="EMBL" id="HACA01002118">
    <property type="protein sequence ID" value="CDW19479.1"/>
    <property type="molecule type" value="Transcribed_RNA"/>
</dbReference>
<protein>
    <submittedName>
        <fullName evidence="2">Uncharacterized protein</fullName>
    </submittedName>
</protein>
<feature type="non-terminal residue" evidence="2">
    <location>
        <position position="1"/>
    </location>
</feature>
<evidence type="ECO:0000313" key="2">
    <source>
        <dbReference type="EMBL" id="CDW19479.1"/>
    </source>
</evidence>
<evidence type="ECO:0000256" key="1">
    <source>
        <dbReference type="SAM" id="Phobius"/>
    </source>
</evidence>
<sequence>NISIYLSLSLCSIVTLLVLCTTICREIYEYNKTKETCIGTFSRIKITQPFTPS</sequence>
<keyword evidence="1" id="KW-0812">Transmembrane</keyword>
<dbReference type="AlphaFoldDB" id="A0A0K2T0C4"/>
<reference evidence="2" key="1">
    <citation type="submission" date="2014-05" db="EMBL/GenBank/DDBJ databases">
        <authorList>
            <person name="Chronopoulou M."/>
        </authorList>
    </citation>
    <scope>NUCLEOTIDE SEQUENCE</scope>
    <source>
        <tissue evidence="2">Whole organism</tissue>
    </source>
</reference>
<name>A0A0K2T0C4_LEPSM</name>
<feature type="transmembrane region" description="Helical" evidence="1">
    <location>
        <begin position="6"/>
        <end position="24"/>
    </location>
</feature>
<keyword evidence="1" id="KW-1133">Transmembrane helix</keyword>
<accession>A0A0K2T0C4</accession>
<proteinExistence type="predicted"/>
<organism evidence="2">
    <name type="scientific">Lepeophtheirus salmonis</name>
    <name type="common">Salmon louse</name>
    <name type="synonym">Caligus salmonis</name>
    <dbReference type="NCBI Taxonomy" id="72036"/>
    <lineage>
        <taxon>Eukaryota</taxon>
        <taxon>Metazoa</taxon>
        <taxon>Ecdysozoa</taxon>
        <taxon>Arthropoda</taxon>
        <taxon>Crustacea</taxon>
        <taxon>Multicrustacea</taxon>
        <taxon>Hexanauplia</taxon>
        <taxon>Copepoda</taxon>
        <taxon>Siphonostomatoida</taxon>
        <taxon>Caligidae</taxon>
        <taxon>Lepeophtheirus</taxon>
    </lineage>
</organism>